<dbReference type="RefSeq" id="WP_274602446.1">
    <property type="nucleotide sequence ID" value="NZ_BLVP01000001.1"/>
</dbReference>
<comment type="caution">
    <text evidence="2">The sequence shown here is derived from an EMBL/GenBank/DDBJ whole genome shotgun (WGS) entry which is preliminary data.</text>
</comment>
<name>A0A7J0BR61_9BACT</name>
<dbReference type="Proteomes" id="UP000503820">
    <property type="component" value="Unassembled WGS sequence"/>
</dbReference>
<keyword evidence="3" id="KW-1185">Reference proteome</keyword>
<evidence type="ECO:0000313" key="3">
    <source>
        <dbReference type="Proteomes" id="UP000503820"/>
    </source>
</evidence>
<organism evidence="2 3">
    <name type="scientific">Desulfovibrio psychrotolerans</name>
    <dbReference type="NCBI Taxonomy" id="415242"/>
    <lineage>
        <taxon>Bacteria</taxon>
        <taxon>Pseudomonadati</taxon>
        <taxon>Thermodesulfobacteriota</taxon>
        <taxon>Desulfovibrionia</taxon>
        <taxon>Desulfovibrionales</taxon>
        <taxon>Desulfovibrionaceae</taxon>
        <taxon>Desulfovibrio</taxon>
    </lineage>
</organism>
<gene>
    <name evidence="2" type="ORF">DSM19430T_03460</name>
</gene>
<keyword evidence="1" id="KW-0472">Membrane</keyword>
<evidence type="ECO:0000313" key="2">
    <source>
        <dbReference type="EMBL" id="GFM35662.1"/>
    </source>
</evidence>
<protein>
    <submittedName>
        <fullName evidence="2">Uncharacterized protein</fullName>
    </submittedName>
</protein>
<dbReference type="AlphaFoldDB" id="A0A7J0BR61"/>
<feature type="transmembrane region" description="Helical" evidence="1">
    <location>
        <begin position="21"/>
        <end position="42"/>
    </location>
</feature>
<evidence type="ECO:0000256" key="1">
    <source>
        <dbReference type="SAM" id="Phobius"/>
    </source>
</evidence>
<accession>A0A7J0BR61</accession>
<sequence length="43" mass="4653">MRDPMQNIRIFAENSLKQAAVVLLVVNVVVNVVVSRDAGALAM</sequence>
<reference evidence="2 3" key="1">
    <citation type="submission" date="2020-05" db="EMBL/GenBank/DDBJ databases">
        <title>Draft genome sequence of Desulfovibrio psychrotolerans JS1T.</title>
        <authorList>
            <person name="Ueno A."/>
            <person name="Tamazawa S."/>
            <person name="Tamamura S."/>
            <person name="Murakami T."/>
            <person name="Kiyama T."/>
            <person name="Inomata H."/>
            <person name="Amano Y."/>
            <person name="Miyakawa K."/>
            <person name="Tamaki H."/>
            <person name="Naganuma T."/>
            <person name="Kaneko K."/>
        </authorList>
    </citation>
    <scope>NUCLEOTIDE SEQUENCE [LARGE SCALE GENOMIC DNA]</scope>
    <source>
        <strain evidence="2 3">JS1</strain>
    </source>
</reference>
<proteinExistence type="predicted"/>
<dbReference type="EMBL" id="BLVP01000001">
    <property type="protein sequence ID" value="GFM35662.1"/>
    <property type="molecule type" value="Genomic_DNA"/>
</dbReference>
<keyword evidence="1" id="KW-1133">Transmembrane helix</keyword>
<keyword evidence="1" id="KW-0812">Transmembrane</keyword>